<evidence type="ECO:0000313" key="3">
    <source>
        <dbReference type="Proteomes" id="UP000291084"/>
    </source>
</evidence>
<feature type="non-terminal residue" evidence="2">
    <location>
        <position position="80"/>
    </location>
</feature>
<feature type="signal peptide" evidence="1">
    <location>
        <begin position="1"/>
        <end position="19"/>
    </location>
</feature>
<sequence length="80" mass="8915">MKAIASIFMVMLLLSTSTGNEGALKMVEGTRVEKSLFQACTDKLYDNCEDNIPCLRLCRKKYGFLGSGECNNKKECICTH</sequence>
<protein>
    <recommendedName>
        <fullName evidence="4">Knottin scorpion toxin-like domain-containing protein</fullName>
    </recommendedName>
</protein>
<dbReference type="Proteomes" id="UP000291084">
    <property type="component" value="Chromosome 7"/>
</dbReference>
<evidence type="ECO:0000256" key="1">
    <source>
        <dbReference type="SAM" id="SignalP"/>
    </source>
</evidence>
<gene>
    <name evidence="2" type="primary">Vigan.07G239600</name>
    <name evidence="2" type="ORF">VIGAN_07239600</name>
</gene>
<name>A0A0S3SKZ7_PHAAN</name>
<accession>A0A0S3SKZ7</accession>
<keyword evidence="3" id="KW-1185">Reference proteome</keyword>
<feature type="chain" id="PRO_5006618368" description="Knottin scorpion toxin-like domain-containing protein" evidence="1">
    <location>
        <begin position="20"/>
        <end position="80"/>
    </location>
</feature>
<proteinExistence type="predicted"/>
<keyword evidence="1" id="KW-0732">Signal</keyword>
<dbReference type="OrthoDB" id="1454205at2759"/>
<dbReference type="AlphaFoldDB" id="A0A0S3SKZ7"/>
<evidence type="ECO:0000313" key="2">
    <source>
        <dbReference type="EMBL" id="BAT93435.1"/>
    </source>
</evidence>
<organism evidence="2 3">
    <name type="scientific">Vigna angularis var. angularis</name>
    <dbReference type="NCBI Taxonomy" id="157739"/>
    <lineage>
        <taxon>Eukaryota</taxon>
        <taxon>Viridiplantae</taxon>
        <taxon>Streptophyta</taxon>
        <taxon>Embryophyta</taxon>
        <taxon>Tracheophyta</taxon>
        <taxon>Spermatophyta</taxon>
        <taxon>Magnoliopsida</taxon>
        <taxon>eudicotyledons</taxon>
        <taxon>Gunneridae</taxon>
        <taxon>Pentapetalae</taxon>
        <taxon>rosids</taxon>
        <taxon>fabids</taxon>
        <taxon>Fabales</taxon>
        <taxon>Fabaceae</taxon>
        <taxon>Papilionoideae</taxon>
        <taxon>50 kb inversion clade</taxon>
        <taxon>NPAAA clade</taxon>
        <taxon>indigoferoid/millettioid clade</taxon>
        <taxon>Phaseoleae</taxon>
        <taxon>Vigna</taxon>
    </lineage>
</organism>
<dbReference type="EMBL" id="AP015040">
    <property type="protein sequence ID" value="BAT93435.1"/>
    <property type="molecule type" value="Genomic_DNA"/>
</dbReference>
<evidence type="ECO:0008006" key="4">
    <source>
        <dbReference type="Google" id="ProtNLM"/>
    </source>
</evidence>
<reference evidence="2 3" key="1">
    <citation type="journal article" date="2015" name="Sci. Rep.">
        <title>The power of single molecule real-time sequencing technology in the de novo assembly of a eukaryotic genome.</title>
        <authorList>
            <person name="Sakai H."/>
            <person name="Naito K."/>
            <person name="Ogiso-Tanaka E."/>
            <person name="Takahashi Y."/>
            <person name="Iseki K."/>
            <person name="Muto C."/>
            <person name="Satou K."/>
            <person name="Teruya K."/>
            <person name="Shiroma A."/>
            <person name="Shimoji M."/>
            <person name="Hirano T."/>
            <person name="Itoh T."/>
            <person name="Kaga A."/>
            <person name="Tomooka N."/>
        </authorList>
    </citation>
    <scope>NUCLEOTIDE SEQUENCE [LARGE SCALE GENOMIC DNA]</scope>
    <source>
        <strain evidence="3">cv. Shumari</strain>
    </source>
</reference>